<dbReference type="EMBL" id="CP123443">
    <property type="protein sequence ID" value="WGK70180.1"/>
    <property type="molecule type" value="Genomic_DNA"/>
</dbReference>
<dbReference type="Gene3D" id="1.10.1760.20">
    <property type="match status" value="1"/>
</dbReference>
<dbReference type="Proteomes" id="UP001228690">
    <property type="component" value="Chromosome"/>
</dbReference>
<evidence type="ECO:0000256" key="5">
    <source>
        <dbReference type="ARBA" id="ARBA00022989"/>
    </source>
</evidence>
<dbReference type="RefSeq" id="WP_326928387.1">
    <property type="nucleotide sequence ID" value="NZ_CP123443.1"/>
</dbReference>
<proteinExistence type="predicted"/>
<evidence type="ECO:0000256" key="6">
    <source>
        <dbReference type="ARBA" id="ARBA00023136"/>
    </source>
</evidence>
<evidence type="ECO:0000256" key="7">
    <source>
        <dbReference type="SAM" id="Phobius"/>
    </source>
</evidence>
<evidence type="ECO:0000256" key="3">
    <source>
        <dbReference type="ARBA" id="ARBA00022475"/>
    </source>
</evidence>
<keyword evidence="6 7" id="KW-0472">Membrane</keyword>
<evidence type="ECO:0000313" key="10">
    <source>
        <dbReference type="Proteomes" id="UP001228690"/>
    </source>
</evidence>
<dbReference type="Pfam" id="PF01891">
    <property type="entry name" value="CbiM"/>
    <property type="match status" value="1"/>
</dbReference>
<evidence type="ECO:0000256" key="4">
    <source>
        <dbReference type="ARBA" id="ARBA00022692"/>
    </source>
</evidence>
<feature type="transmembrane region" description="Helical" evidence="7">
    <location>
        <begin position="226"/>
        <end position="245"/>
    </location>
</feature>
<feature type="transmembrane region" description="Helical" evidence="7">
    <location>
        <begin position="70"/>
        <end position="96"/>
    </location>
</feature>
<sequence length="352" mass="37429">MADALLSPAVGGTMWLASIGLAGYSAGKVKDSLDQKKIPLMGVMGALIFAAQMVNFSIPGTGSSGHITGGLLLSVILGPHAAFLTMASVLSIQALFFADGGLLALGANIFNMGFFTAFVAYPLIFRKIVRNNFSSGRILSGSIIAAVVGLQFGSLSVVTETLLSGRTELPFGTFVLLMQPIHLAIGILLEGVVTSAVILFLRKERPEILYMAQGHQTVCGPQIRKILPAMLLLTVMVGGVASWFASSRPDGLEWSIWKTTGQEELKPGSNPVHKVLAETQDKMALLPDYDFRPDQTGARTADAPWPVVDTGASASGILGALMTLILALLTGTFVRIFRRKKNRAVWDPESSL</sequence>
<evidence type="ECO:0000259" key="8">
    <source>
        <dbReference type="Pfam" id="PF13190"/>
    </source>
</evidence>
<organism evidence="9 10">
    <name type="scientific">Candidatus Haliotispira prima</name>
    <dbReference type="NCBI Taxonomy" id="3034016"/>
    <lineage>
        <taxon>Bacteria</taxon>
        <taxon>Pseudomonadati</taxon>
        <taxon>Spirochaetota</taxon>
        <taxon>Spirochaetia</taxon>
        <taxon>Spirochaetales</taxon>
        <taxon>Spirochaetaceae</taxon>
        <taxon>Candidatus Haliotispira</taxon>
    </lineage>
</organism>
<feature type="transmembrane region" description="Helical" evidence="7">
    <location>
        <begin position="136"/>
        <end position="157"/>
    </location>
</feature>
<keyword evidence="2" id="KW-0813">Transport</keyword>
<feature type="domain" description="PDGLE" evidence="8">
    <location>
        <begin position="224"/>
        <end position="335"/>
    </location>
</feature>
<dbReference type="Pfam" id="PF13190">
    <property type="entry name" value="PDGLE"/>
    <property type="match status" value="1"/>
</dbReference>
<accession>A0ABY8MKP8</accession>
<feature type="transmembrane region" description="Helical" evidence="7">
    <location>
        <begin position="102"/>
        <end position="124"/>
    </location>
</feature>
<feature type="transmembrane region" description="Helical" evidence="7">
    <location>
        <begin position="314"/>
        <end position="334"/>
    </location>
</feature>
<feature type="transmembrane region" description="Helical" evidence="7">
    <location>
        <begin position="177"/>
        <end position="201"/>
    </location>
</feature>
<name>A0ABY8MKP8_9SPIO</name>
<dbReference type="PANTHER" id="PTHR34229:SF1">
    <property type="entry name" value="METAL TRANSPORT PROTEIN HI_1621-RELATED"/>
    <property type="match status" value="1"/>
</dbReference>
<feature type="transmembrane region" description="Helical" evidence="7">
    <location>
        <begin position="38"/>
        <end position="58"/>
    </location>
</feature>
<keyword evidence="4 7" id="KW-0812">Transmembrane</keyword>
<evidence type="ECO:0000256" key="2">
    <source>
        <dbReference type="ARBA" id="ARBA00022448"/>
    </source>
</evidence>
<gene>
    <name evidence="9" type="ORF">P0082_04790</name>
</gene>
<dbReference type="InterPro" id="IPR002751">
    <property type="entry name" value="CbiM/NikMN"/>
</dbReference>
<evidence type="ECO:0000313" key="9">
    <source>
        <dbReference type="EMBL" id="WGK70180.1"/>
    </source>
</evidence>
<dbReference type="InterPro" id="IPR025937">
    <property type="entry name" value="PDGLE_dom"/>
</dbReference>
<protein>
    <submittedName>
        <fullName evidence="9">Energy-coupling factor ABC transporter permease</fullName>
    </submittedName>
</protein>
<keyword evidence="3" id="KW-1003">Cell membrane</keyword>
<dbReference type="PANTHER" id="PTHR34229">
    <property type="entry name" value="METAL TRANSPORT PROTEIN HI_1621-RELATED"/>
    <property type="match status" value="1"/>
</dbReference>
<reference evidence="9 10" key="1">
    <citation type="submission" date="2023-04" db="EMBL/GenBank/DDBJ databases">
        <title>Spirochaete genome identified in red abalone sample constitutes a novel genus.</title>
        <authorList>
            <person name="Sharma S.P."/>
            <person name="Purcell C.M."/>
            <person name="Hyde J.R."/>
            <person name="Severin A.J."/>
        </authorList>
    </citation>
    <scope>NUCLEOTIDE SEQUENCE [LARGE SCALE GENOMIC DNA]</scope>
    <source>
        <strain evidence="9 10">SP-2023</strain>
    </source>
</reference>
<keyword evidence="10" id="KW-1185">Reference proteome</keyword>
<keyword evidence="5 7" id="KW-1133">Transmembrane helix</keyword>
<evidence type="ECO:0000256" key="1">
    <source>
        <dbReference type="ARBA" id="ARBA00004651"/>
    </source>
</evidence>
<comment type="subcellular location">
    <subcellularLocation>
        <location evidence="1">Cell membrane</location>
        <topology evidence="1">Multi-pass membrane protein</topology>
    </subcellularLocation>
</comment>